<organism evidence="1 2">
    <name type="scientific">Ruminococcus turbiniformis</name>
    <dbReference type="NCBI Taxonomy" id="2881258"/>
    <lineage>
        <taxon>Bacteria</taxon>
        <taxon>Bacillati</taxon>
        <taxon>Bacillota</taxon>
        <taxon>Clostridia</taxon>
        <taxon>Eubacteriales</taxon>
        <taxon>Oscillospiraceae</taxon>
        <taxon>Ruminococcus</taxon>
    </lineage>
</organism>
<keyword evidence="2" id="KW-1185">Reference proteome</keyword>
<dbReference type="RefSeq" id="WP_227707706.1">
    <property type="nucleotide sequence ID" value="NZ_JAJEQX010000014.1"/>
</dbReference>
<protein>
    <submittedName>
        <fullName evidence="1">Uncharacterized protein</fullName>
    </submittedName>
</protein>
<dbReference type="Proteomes" id="UP001198151">
    <property type="component" value="Unassembled WGS sequence"/>
</dbReference>
<dbReference type="EMBL" id="JAJEQX010000014">
    <property type="protein sequence ID" value="MCC2254565.1"/>
    <property type="molecule type" value="Genomic_DNA"/>
</dbReference>
<proteinExistence type="predicted"/>
<comment type="caution">
    <text evidence="1">The sequence shown here is derived from an EMBL/GenBank/DDBJ whole genome shotgun (WGS) entry which is preliminary data.</text>
</comment>
<gene>
    <name evidence="1" type="ORF">LKD70_09070</name>
</gene>
<name>A0ABS8FX00_9FIRM</name>
<evidence type="ECO:0000313" key="1">
    <source>
        <dbReference type="EMBL" id="MCC2254565.1"/>
    </source>
</evidence>
<reference evidence="1 2" key="1">
    <citation type="submission" date="2021-10" db="EMBL/GenBank/DDBJ databases">
        <title>Anaerobic single-cell dispensing facilitates the cultivation of human gut bacteria.</title>
        <authorList>
            <person name="Afrizal A."/>
        </authorList>
    </citation>
    <scope>NUCLEOTIDE SEQUENCE [LARGE SCALE GENOMIC DNA]</scope>
    <source>
        <strain evidence="1 2">CLA-AA-H200</strain>
    </source>
</reference>
<evidence type="ECO:0000313" key="2">
    <source>
        <dbReference type="Proteomes" id="UP001198151"/>
    </source>
</evidence>
<sequence>MVATGKNLDDFLQSVEKIQTKQAQIAQNHTVVDARIEYEPDGLVGWSIRTENETGAVKQKRGRKYDTFIQELQNLDKKEKLFQPGTDDAVLCYRDTTLQKNGGSVSNWFALEPGFPFWIGDDGQPKFNIIQLTLKDWEYARMMETQLAFRKDGILYPVTRAGAQNVGSFLDCSSAFKSLDDCQLGSAILLSEKIAKTANMQVLYRESSPKVRPVLAACGRTYVHIPLKEFFQEAIGYIPALWALDSWEIMDFEATIRFRSVAEPRYLICINAGDLPGKAVSVSSAVDIEGCQIPIRVNKLNHRGSIGSIQDLFIGIEVSVDAWQHMDLSSAGYSPKVTSGIMRVLGKKRASKVNLDGLGSLTGWKLIHEIIRRTYQKLPQKQKTDLAFEYQKMILRFAADKMSDQ</sequence>
<accession>A0ABS8FX00</accession>